<sequence length="47" mass="5806">MLKFVIDEDIPRSTGIILTVFMVMNVKIWIYRKYKISGWRKQKMHYK</sequence>
<accession>A0A941ZXV7</accession>
<dbReference type="AlphaFoldDB" id="A0A941ZXV7"/>
<feature type="transmembrane region" description="Helical" evidence="1">
    <location>
        <begin position="12"/>
        <end position="31"/>
    </location>
</feature>
<dbReference type="EMBL" id="JAANXD010000018">
    <property type="protein sequence ID" value="MBS1257278.1"/>
    <property type="molecule type" value="Genomic_DNA"/>
</dbReference>
<evidence type="ECO:0000313" key="2">
    <source>
        <dbReference type="EMBL" id="MBS1257278.1"/>
    </source>
</evidence>
<protein>
    <submittedName>
        <fullName evidence="2">Uncharacterized protein</fullName>
    </submittedName>
</protein>
<keyword evidence="1" id="KW-1133">Transmembrane helix</keyword>
<evidence type="ECO:0000313" key="3">
    <source>
        <dbReference type="Proteomes" id="UP000722750"/>
    </source>
</evidence>
<organism evidence="2 3">
    <name type="scientific">Candidatus Scalindua arabica</name>
    <dbReference type="NCBI Taxonomy" id="1127984"/>
    <lineage>
        <taxon>Bacteria</taxon>
        <taxon>Pseudomonadati</taxon>
        <taxon>Planctomycetota</taxon>
        <taxon>Candidatus Brocadiia</taxon>
        <taxon>Candidatus Brocadiales</taxon>
        <taxon>Candidatus Scalinduaceae</taxon>
        <taxon>Candidatus Scalindua</taxon>
    </lineage>
</organism>
<keyword evidence="1" id="KW-0472">Membrane</keyword>
<proteinExistence type="predicted"/>
<comment type="caution">
    <text evidence="2">The sequence shown here is derived from an EMBL/GenBank/DDBJ whole genome shotgun (WGS) entry which is preliminary data.</text>
</comment>
<keyword evidence="1" id="KW-0812">Transmembrane</keyword>
<evidence type="ECO:0000256" key="1">
    <source>
        <dbReference type="SAM" id="Phobius"/>
    </source>
</evidence>
<name>A0A941ZXV7_9BACT</name>
<gene>
    <name evidence="2" type="ORF">MAG551_00320</name>
</gene>
<reference evidence="2" key="1">
    <citation type="journal article" date="2021" name="ISME J.">
        <title>Fine-scale metabolic discontinuity in a stratified prokaryote microbiome of a Red Sea deep halocline.</title>
        <authorList>
            <person name="Michoud G."/>
            <person name="Ngugi D.K."/>
            <person name="Barozzi A."/>
            <person name="Merlino G."/>
            <person name="Calleja M.L."/>
            <person name="Delgado-Huertas A."/>
            <person name="Moran X.A.G."/>
            <person name="Daffonchio D."/>
        </authorList>
    </citation>
    <scope>NUCLEOTIDE SEQUENCE</scope>
    <source>
        <strain evidence="2">SuakinDeep_MAG55_1</strain>
    </source>
</reference>
<dbReference type="Proteomes" id="UP000722750">
    <property type="component" value="Unassembled WGS sequence"/>
</dbReference>